<feature type="coiled-coil region" evidence="8">
    <location>
        <begin position="65"/>
        <end position="116"/>
    </location>
</feature>
<reference evidence="10 11" key="1">
    <citation type="submission" date="2016-07" db="EMBL/GenBank/DDBJ databases">
        <title>Pervasive Adenine N6-methylation of Active Genes in Fungi.</title>
        <authorList>
            <consortium name="DOE Joint Genome Institute"/>
            <person name="Mondo S.J."/>
            <person name="Dannebaum R.O."/>
            <person name="Kuo R.C."/>
            <person name="Labutti K."/>
            <person name="Haridas S."/>
            <person name="Kuo A."/>
            <person name="Salamov A."/>
            <person name="Ahrendt S.R."/>
            <person name="Lipzen A."/>
            <person name="Sullivan W."/>
            <person name="Andreopoulos W.B."/>
            <person name="Clum A."/>
            <person name="Lindquist E."/>
            <person name="Daum C."/>
            <person name="Ramamoorthy G.K."/>
            <person name="Gryganskyi A."/>
            <person name="Culley D."/>
            <person name="Magnuson J.K."/>
            <person name="James T.Y."/>
            <person name="O'Malley M.A."/>
            <person name="Stajich J.E."/>
            <person name="Spatafora J.W."/>
            <person name="Visel A."/>
            <person name="Grigoriev I.V."/>
        </authorList>
    </citation>
    <scope>NUCLEOTIDE SEQUENCE [LARGE SCALE GENOMIC DNA]</scope>
    <source>
        <strain evidence="10 11">NRRL 2496</strain>
    </source>
</reference>
<dbReference type="OrthoDB" id="47732at2759"/>
<evidence type="ECO:0000256" key="2">
    <source>
        <dbReference type="ARBA" id="ARBA00006916"/>
    </source>
</evidence>
<feature type="compositionally biased region" description="Basic and acidic residues" evidence="9">
    <location>
        <begin position="1"/>
        <end position="19"/>
    </location>
</feature>
<feature type="region of interest" description="Disordered" evidence="9">
    <location>
        <begin position="1"/>
        <end position="27"/>
    </location>
</feature>
<gene>
    <name evidence="10" type="ORF">BCR43DRAFT_301806</name>
</gene>
<dbReference type="GO" id="GO:0005730">
    <property type="term" value="C:nucleolus"/>
    <property type="evidence" value="ECO:0007669"/>
    <property type="project" value="UniProtKB-SubCell"/>
</dbReference>
<evidence type="ECO:0000256" key="4">
    <source>
        <dbReference type="ARBA" id="ARBA00019827"/>
    </source>
</evidence>
<dbReference type="OMA" id="KPHRIQE"/>
<evidence type="ECO:0000256" key="5">
    <source>
        <dbReference type="ARBA" id="ARBA00022552"/>
    </source>
</evidence>
<dbReference type="GO" id="GO:0030688">
    <property type="term" value="C:preribosome, small subunit precursor"/>
    <property type="evidence" value="ECO:0007669"/>
    <property type="project" value="TreeGrafter"/>
</dbReference>
<dbReference type="InterPro" id="IPR050786">
    <property type="entry name" value="EFG1_rRNA-proc"/>
</dbReference>
<sequence length="216" mass="25601">MKNDPRHTRAKRPQDKDQLESPGRIKKRMRDLKRMLLKNDITAQAKVDTQRRLRALEHELGERLIDVQEEKNEKYYHKVKHFERKKALRRLKQAEKELADAENDEDKAQLEEAVKECRVNVAYTMHFPKSIGYRALYAENTRDSVDEIRDKIRAVVNRGDDDFSEIRKEYREMYRAKLIVEGKIAEPQAIDEEETKTSAAMDRAEPAPKQKDDFFE</sequence>
<name>A0A1X2H9V5_SYNRA</name>
<dbReference type="STRING" id="13706.A0A1X2H9V5"/>
<dbReference type="GO" id="GO:0000462">
    <property type="term" value="P:maturation of SSU-rRNA from tricistronic rRNA transcript (SSU-rRNA, 5.8S rRNA, LSU-rRNA)"/>
    <property type="evidence" value="ECO:0007669"/>
    <property type="project" value="TreeGrafter"/>
</dbReference>
<keyword evidence="5" id="KW-0698">rRNA processing</keyword>
<dbReference type="InterPro" id="IPR019310">
    <property type="entry name" value="Efg1"/>
</dbReference>
<comment type="caution">
    <text evidence="10">The sequence shown here is derived from an EMBL/GenBank/DDBJ whole genome shotgun (WGS) entry which is preliminary data.</text>
</comment>
<evidence type="ECO:0000256" key="9">
    <source>
        <dbReference type="SAM" id="MobiDB-lite"/>
    </source>
</evidence>
<dbReference type="PANTHER" id="PTHR33911">
    <property type="entry name" value="RRNA-PROCESSING PROTEIN EFG1"/>
    <property type="match status" value="1"/>
</dbReference>
<evidence type="ECO:0000313" key="10">
    <source>
        <dbReference type="EMBL" id="ORY95461.1"/>
    </source>
</evidence>
<evidence type="ECO:0000256" key="1">
    <source>
        <dbReference type="ARBA" id="ARBA00004604"/>
    </source>
</evidence>
<evidence type="ECO:0000256" key="6">
    <source>
        <dbReference type="ARBA" id="ARBA00023054"/>
    </source>
</evidence>
<dbReference type="AlphaFoldDB" id="A0A1X2H9V5"/>
<organism evidence="10 11">
    <name type="scientific">Syncephalastrum racemosum</name>
    <name type="common">Filamentous fungus</name>
    <dbReference type="NCBI Taxonomy" id="13706"/>
    <lineage>
        <taxon>Eukaryota</taxon>
        <taxon>Fungi</taxon>
        <taxon>Fungi incertae sedis</taxon>
        <taxon>Mucoromycota</taxon>
        <taxon>Mucoromycotina</taxon>
        <taxon>Mucoromycetes</taxon>
        <taxon>Mucorales</taxon>
        <taxon>Syncephalastraceae</taxon>
        <taxon>Syncephalastrum</taxon>
    </lineage>
</organism>
<dbReference type="Pfam" id="PF10153">
    <property type="entry name" value="Efg1"/>
    <property type="match status" value="1"/>
</dbReference>
<dbReference type="FunCoup" id="A0A1X2H9V5">
    <property type="interactions" value="44"/>
</dbReference>
<comment type="subcellular location">
    <subcellularLocation>
        <location evidence="1">Nucleus</location>
        <location evidence="1">Nucleolus</location>
    </subcellularLocation>
</comment>
<accession>A0A1X2H9V5</accession>
<evidence type="ECO:0000256" key="3">
    <source>
        <dbReference type="ARBA" id="ARBA00018689"/>
    </source>
</evidence>
<evidence type="ECO:0000313" key="11">
    <source>
        <dbReference type="Proteomes" id="UP000242180"/>
    </source>
</evidence>
<keyword evidence="6 8" id="KW-0175">Coiled coil</keyword>
<keyword evidence="7" id="KW-0539">Nucleus</keyword>
<dbReference type="EMBL" id="MCGN01000006">
    <property type="protein sequence ID" value="ORY95461.1"/>
    <property type="molecule type" value="Genomic_DNA"/>
</dbReference>
<dbReference type="InParanoid" id="A0A1X2H9V5"/>
<evidence type="ECO:0000256" key="8">
    <source>
        <dbReference type="SAM" id="Coils"/>
    </source>
</evidence>
<dbReference type="Proteomes" id="UP000242180">
    <property type="component" value="Unassembled WGS sequence"/>
</dbReference>
<dbReference type="PANTHER" id="PTHR33911:SF1">
    <property type="entry name" value="RRNA-PROCESSING PROTEIN EFG1"/>
    <property type="match status" value="1"/>
</dbReference>
<proteinExistence type="inferred from homology"/>
<comment type="similarity">
    <text evidence="2">Belongs to the EFG1 family.</text>
</comment>
<evidence type="ECO:0000256" key="7">
    <source>
        <dbReference type="ARBA" id="ARBA00023242"/>
    </source>
</evidence>
<keyword evidence="11" id="KW-1185">Reference proteome</keyword>
<protein>
    <recommendedName>
        <fullName evidence="3">rRNA-processing protein EFG1</fullName>
    </recommendedName>
    <alternativeName>
        <fullName evidence="4">rRNA-processing protein efg1</fullName>
    </alternativeName>
</protein>
<feature type="compositionally biased region" description="Basic and acidic residues" evidence="9">
    <location>
        <begin position="202"/>
        <end position="216"/>
    </location>
</feature>
<feature type="region of interest" description="Disordered" evidence="9">
    <location>
        <begin position="187"/>
        <end position="216"/>
    </location>
</feature>